<dbReference type="RefSeq" id="WP_259966417.1">
    <property type="nucleotide sequence ID" value="NZ_CP081057.1"/>
</dbReference>
<dbReference type="PANTHER" id="PTHR35841">
    <property type="entry name" value="PHOSPHONATES-BINDING PERIPLASMIC PROTEIN"/>
    <property type="match status" value="1"/>
</dbReference>
<organism evidence="4 5">
    <name type="scientific">Leisingera aquaemixtae</name>
    <dbReference type="NCBI Taxonomy" id="1396826"/>
    <lineage>
        <taxon>Bacteria</taxon>
        <taxon>Pseudomonadati</taxon>
        <taxon>Pseudomonadota</taxon>
        <taxon>Alphaproteobacteria</taxon>
        <taxon>Rhodobacterales</taxon>
        <taxon>Roseobacteraceae</taxon>
        <taxon>Leisingera</taxon>
    </lineage>
</organism>
<dbReference type="InterPro" id="IPR006311">
    <property type="entry name" value="TAT_signal"/>
</dbReference>
<evidence type="ECO:0000256" key="2">
    <source>
        <dbReference type="ARBA" id="ARBA00022729"/>
    </source>
</evidence>
<keyword evidence="5" id="KW-1185">Reference proteome</keyword>
<geneLocation type="plasmid" evidence="4 5">
    <name>unnamed6</name>
</geneLocation>
<dbReference type="Gene3D" id="3.40.190.10">
    <property type="entry name" value="Periplasmic binding protein-like II"/>
    <property type="match status" value="2"/>
</dbReference>
<feature type="signal peptide" evidence="3">
    <location>
        <begin position="1"/>
        <end position="21"/>
    </location>
</feature>
<dbReference type="NCBIfam" id="TIGR01098">
    <property type="entry name" value="3A0109s03R"/>
    <property type="match status" value="1"/>
</dbReference>
<feature type="chain" id="PRO_5045818477" evidence="3">
    <location>
        <begin position="22"/>
        <end position="285"/>
    </location>
</feature>
<sequence>MLSRRNFLAVSAAILAAPALAAGEELKLAFIPQENPEKLLGDIKAVTGWLSERMGMPVTGFVTFDHAAAVEALRNGDADISFMGALPYVLAEDQIGAVPLLSEVYRGQPSYAGRVFVRKDSGIETLADLKGRDIAFADPVSESGYLYPLDLFVRERLIADAADADNFFGRKFFAGGYQQAMQAMANGLVDAAGASQYADLLLTPDQQAEVKVLAESEQIPSHAVVARPGLDKGVQAKFIETMLQLNEPGNRHLLAYLYGPDGYIAVDRDVYEGVRETARRYGYLK</sequence>
<dbReference type="SUPFAM" id="SSF53850">
    <property type="entry name" value="Periplasmic binding protein-like II"/>
    <property type="match status" value="1"/>
</dbReference>
<keyword evidence="4" id="KW-0614">Plasmid</keyword>
<comment type="similarity">
    <text evidence="1">Belongs to the phosphate/phosphite/phosphonate binding protein family.</text>
</comment>
<gene>
    <name evidence="4" type="ORF">K3718_21145</name>
</gene>
<dbReference type="PANTHER" id="PTHR35841:SF1">
    <property type="entry name" value="PHOSPHONATES-BINDING PERIPLASMIC PROTEIN"/>
    <property type="match status" value="1"/>
</dbReference>
<dbReference type="PROSITE" id="PS51318">
    <property type="entry name" value="TAT"/>
    <property type="match status" value="1"/>
</dbReference>
<accession>A0ABY5WRC3</accession>
<dbReference type="Pfam" id="PF12974">
    <property type="entry name" value="Phosphonate-bd"/>
    <property type="match status" value="1"/>
</dbReference>
<dbReference type="EMBL" id="CP081057">
    <property type="protein sequence ID" value="UWQ44003.1"/>
    <property type="molecule type" value="Genomic_DNA"/>
</dbReference>
<keyword evidence="2 3" id="KW-0732">Signal</keyword>
<evidence type="ECO:0000256" key="1">
    <source>
        <dbReference type="ARBA" id="ARBA00007162"/>
    </source>
</evidence>
<evidence type="ECO:0000256" key="3">
    <source>
        <dbReference type="SAM" id="SignalP"/>
    </source>
</evidence>
<dbReference type="CDD" id="cd01071">
    <property type="entry name" value="PBP2_PhnD_like"/>
    <property type="match status" value="1"/>
</dbReference>
<name>A0ABY5WRC3_9RHOB</name>
<proteinExistence type="inferred from homology"/>
<dbReference type="InterPro" id="IPR005770">
    <property type="entry name" value="PhnD"/>
</dbReference>
<evidence type="ECO:0000313" key="5">
    <source>
        <dbReference type="Proteomes" id="UP001058514"/>
    </source>
</evidence>
<dbReference type="Proteomes" id="UP001058514">
    <property type="component" value="Plasmid unnamed6"/>
</dbReference>
<evidence type="ECO:0000313" key="4">
    <source>
        <dbReference type="EMBL" id="UWQ44003.1"/>
    </source>
</evidence>
<reference evidence="4" key="1">
    <citation type="submission" date="2021-08" db="EMBL/GenBank/DDBJ databases">
        <authorList>
            <person name="Nwanade C."/>
            <person name="Wang M."/>
            <person name="Masoudi A."/>
            <person name="Yu Z."/>
            <person name="Liu J."/>
        </authorList>
    </citation>
    <scope>NUCLEOTIDE SEQUENCE</scope>
    <source>
        <strain evidence="4">S166</strain>
        <plasmid evidence="4">unnamed6</plasmid>
    </source>
</reference>
<protein>
    <submittedName>
        <fullName evidence="4">Phosphate/phosphite/phosphonate ABC transporter substrate-binding protein</fullName>
    </submittedName>
</protein>